<feature type="transmembrane region" description="Helical" evidence="1">
    <location>
        <begin position="164"/>
        <end position="186"/>
    </location>
</feature>
<dbReference type="Proteomes" id="UP000886757">
    <property type="component" value="Unassembled WGS sequence"/>
</dbReference>
<comment type="caution">
    <text evidence="2">The sequence shown here is derived from an EMBL/GenBank/DDBJ whole genome shotgun (WGS) entry which is preliminary data.</text>
</comment>
<feature type="transmembrane region" description="Helical" evidence="1">
    <location>
        <begin position="39"/>
        <end position="57"/>
    </location>
</feature>
<evidence type="ECO:0000313" key="2">
    <source>
        <dbReference type="EMBL" id="HIR14389.1"/>
    </source>
</evidence>
<keyword evidence="1" id="KW-0812">Transmembrane</keyword>
<accession>A0A9D1AEC7</accession>
<feature type="transmembrane region" description="Helical" evidence="1">
    <location>
        <begin position="12"/>
        <end position="33"/>
    </location>
</feature>
<reference evidence="2" key="1">
    <citation type="submission" date="2020-10" db="EMBL/GenBank/DDBJ databases">
        <authorList>
            <person name="Gilroy R."/>
        </authorList>
    </citation>
    <scope>NUCLEOTIDE SEQUENCE</scope>
    <source>
        <strain evidence="2">ChiSjej4B22-8148</strain>
    </source>
</reference>
<feature type="transmembrane region" description="Helical" evidence="1">
    <location>
        <begin position="69"/>
        <end position="89"/>
    </location>
</feature>
<dbReference type="Pfam" id="PF11299">
    <property type="entry name" value="DUF3100"/>
    <property type="match status" value="1"/>
</dbReference>
<reference evidence="2" key="2">
    <citation type="journal article" date="2021" name="PeerJ">
        <title>Extensive microbial diversity within the chicken gut microbiome revealed by metagenomics and culture.</title>
        <authorList>
            <person name="Gilroy R."/>
            <person name="Ravi A."/>
            <person name="Getino M."/>
            <person name="Pursley I."/>
            <person name="Horton D.L."/>
            <person name="Alikhan N.F."/>
            <person name="Baker D."/>
            <person name="Gharbi K."/>
            <person name="Hall N."/>
            <person name="Watson M."/>
            <person name="Adriaenssens E.M."/>
            <person name="Foster-Nyarko E."/>
            <person name="Jarju S."/>
            <person name="Secka A."/>
            <person name="Antonio M."/>
            <person name="Oren A."/>
            <person name="Chaudhuri R.R."/>
            <person name="La Ragione R."/>
            <person name="Hildebrand F."/>
            <person name="Pallen M.J."/>
        </authorList>
    </citation>
    <scope>NUCLEOTIDE SEQUENCE</scope>
    <source>
        <strain evidence="2">ChiSjej4B22-8148</strain>
    </source>
</reference>
<proteinExistence type="predicted"/>
<dbReference type="AlphaFoldDB" id="A0A9D1AEC7"/>
<feature type="transmembrane region" description="Helical" evidence="1">
    <location>
        <begin position="109"/>
        <end position="127"/>
    </location>
</feature>
<name>A0A9D1AEC7_9FIRM</name>
<dbReference type="InterPro" id="IPR021450">
    <property type="entry name" value="DUF3100"/>
</dbReference>
<keyword evidence="1" id="KW-1133">Transmembrane helix</keyword>
<gene>
    <name evidence="2" type="ORF">IAB31_10770</name>
</gene>
<sequence length="276" mass="29149">MEKVKVILKNWPLHLTILAVAIVCEAINTISIPTPLGNIMFLPMLFAMVIALILFLAKPIKWVKDEQSGLSSDFVVIGISLFLGKVAVTSGTELQELLEAGPALILQEFGNLGTILLALPFALLLGFSREAVGMTHSIAREPNVGYVANKYGANSPEFRGVMMVYIAGTLIGTIFLGILASVMGAMGLIHPYALAMACGVGSGSMMAASSASLTAMFPEIADQITAYAGMSNVLSNADGILMTVLLGMPLCNFLYKKLWPVIGIGRKKNAKGGKAA</sequence>
<organism evidence="2 3">
    <name type="scientific">Candidatus Choladousia intestinavium</name>
    <dbReference type="NCBI Taxonomy" id="2840727"/>
    <lineage>
        <taxon>Bacteria</taxon>
        <taxon>Bacillati</taxon>
        <taxon>Bacillota</taxon>
        <taxon>Clostridia</taxon>
        <taxon>Lachnospirales</taxon>
        <taxon>Lachnospiraceae</taxon>
        <taxon>Lachnospiraceae incertae sedis</taxon>
        <taxon>Candidatus Choladousia</taxon>
    </lineage>
</organism>
<feature type="transmembrane region" description="Helical" evidence="1">
    <location>
        <begin position="237"/>
        <end position="255"/>
    </location>
</feature>
<evidence type="ECO:0000256" key="1">
    <source>
        <dbReference type="SAM" id="Phobius"/>
    </source>
</evidence>
<dbReference type="EMBL" id="DVGK01000120">
    <property type="protein sequence ID" value="HIR14389.1"/>
    <property type="molecule type" value="Genomic_DNA"/>
</dbReference>
<keyword evidence="1" id="KW-0472">Membrane</keyword>
<evidence type="ECO:0000313" key="3">
    <source>
        <dbReference type="Proteomes" id="UP000886757"/>
    </source>
</evidence>
<protein>
    <submittedName>
        <fullName evidence="2">DUF3100 domain-containing protein</fullName>
    </submittedName>
</protein>